<keyword evidence="3" id="KW-1185">Reference proteome</keyword>
<dbReference type="PANTHER" id="PTHR35813">
    <property type="entry name" value="INNER MEMBRANE PROTEIN YBAN"/>
    <property type="match status" value="1"/>
</dbReference>
<protein>
    <submittedName>
        <fullName evidence="2">YbaN family protein</fullName>
    </submittedName>
</protein>
<dbReference type="PANTHER" id="PTHR35813:SF1">
    <property type="entry name" value="INNER MEMBRANE PROTEIN YBAN"/>
    <property type="match status" value="1"/>
</dbReference>
<feature type="transmembrane region" description="Helical" evidence="1">
    <location>
        <begin position="6"/>
        <end position="39"/>
    </location>
</feature>
<dbReference type="InterPro" id="IPR007401">
    <property type="entry name" value="DUF454"/>
</dbReference>
<sequence>MFMTRHLYLAAGFTALALGSIGVILPLLPTVPFVILAAFCFARSSPRLEAWLLDHHVFGDHIRNWRDRRAITKRGKRAAILAFAVSIVIALIFLKLPWNLIPIAAAVICGTWIWTRNEPDPVPEIVTEQSVEEGPQHKE</sequence>
<dbReference type="Proteomes" id="UP001500713">
    <property type="component" value="Unassembled WGS sequence"/>
</dbReference>
<evidence type="ECO:0000256" key="1">
    <source>
        <dbReference type="SAM" id="Phobius"/>
    </source>
</evidence>
<name>A0ABP3KPX6_9SPHN</name>
<keyword evidence="1" id="KW-0472">Membrane</keyword>
<accession>A0ABP3KPX6</accession>
<comment type="caution">
    <text evidence="2">The sequence shown here is derived from an EMBL/GenBank/DDBJ whole genome shotgun (WGS) entry which is preliminary data.</text>
</comment>
<keyword evidence="1" id="KW-1133">Transmembrane helix</keyword>
<feature type="transmembrane region" description="Helical" evidence="1">
    <location>
        <begin position="78"/>
        <end position="98"/>
    </location>
</feature>
<dbReference type="PIRSF" id="PIRSF016789">
    <property type="entry name" value="DUF454"/>
    <property type="match status" value="1"/>
</dbReference>
<evidence type="ECO:0000313" key="2">
    <source>
        <dbReference type="EMBL" id="GAA0484648.1"/>
    </source>
</evidence>
<gene>
    <name evidence="2" type="ORF">GCM10009096_29090</name>
</gene>
<dbReference type="Pfam" id="PF04304">
    <property type="entry name" value="DUF454"/>
    <property type="match status" value="1"/>
</dbReference>
<evidence type="ECO:0000313" key="3">
    <source>
        <dbReference type="Proteomes" id="UP001500713"/>
    </source>
</evidence>
<proteinExistence type="predicted"/>
<keyword evidence="1" id="KW-0812">Transmembrane</keyword>
<reference evidence="3" key="1">
    <citation type="journal article" date="2019" name="Int. J. Syst. Evol. Microbiol.">
        <title>The Global Catalogue of Microorganisms (GCM) 10K type strain sequencing project: providing services to taxonomists for standard genome sequencing and annotation.</title>
        <authorList>
            <consortium name="The Broad Institute Genomics Platform"/>
            <consortium name="The Broad Institute Genome Sequencing Center for Infectious Disease"/>
            <person name="Wu L."/>
            <person name="Ma J."/>
        </authorList>
    </citation>
    <scope>NUCLEOTIDE SEQUENCE [LARGE SCALE GENOMIC DNA]</scope>
    <source>
        <strain evidence="3">JCM 14162</strain>
    </source>
</reference>
<dbReference type="EMBL" id="BAAAEM010000003">
    <property type="protein sequence ID" value="GAA0484648.1"/>
    <property type="molecule type" value="Genomic_DNA"/>
</dbReference>
<organism evidence="2 3">
    <name type="scientific">Parasphingorhabdus litoris</name>
    <dbReference type="NCBI Taxonomy" id="394733"/>
    <lineage>
        <taxon>Bacteria</taxon>
        <taxon>Pseudomonadati</taxon>
        <taxon>Pseudomonadota</taxon>
        <taxon>Alphaproteobacteria</taxon>
        <taxon>Sphingomonadales</taxon>
        <taxon>Sphingomonadaceae</taxon>
        <taxon>Parasphingorhabdus</taxon>
    </lineage>
</organism>